<evidence type="ECO:0000256" key="1">
    <source>
        <dbReference type="ARBA" id="ARBA00001947"/>
    </source>
</evidence>
<evidence type="ECO:0000256" key="2">
    <source>
        <dbReference type="ARBA" id="ARBA00022723"/>
    </source>
</evidence>
<evidence type="ECO:0000256" key="6">
    <source>
        <dbReference type="SAM" id="MobiDB-lite"/>
    </source>
</evidence>
<evidence type="ECO:0000313" key="7">
    <source>
        <dbReference type="EMBL" id="OHV19254.1"/>
    </source>
</evidence>
<dbReference type="GO" id="GO:0009231">
    <property type="term" value="P:riboflavin biosynthetic process"/>
    <property type="evidence" value="ECO:0007669"/>
    <property type="project" value="TreeGrafter"/>
</dbReference>
<comment type="similarity">
    <text evidence="5">Belongs to the creatininase superfamily.</text>
</comment>
<dbReference type="Gene3D" id="3.40.50.10310">
    <property type="entry name" value="Creatininase"/>
    <property type="match status" value="1"/>
</dbReference>
<accession>A0A1S1PGU6</accession>
<dbReference type="RefSeq" id="WP_071067185.1">
    <property type="nucleotide sequence ID" value="NZ_MAXA01000282.1"/>
</dbReference>
<keyword evidence="3" id="KW-0378">Hydrolase</keyword>
<dbReference type="OrthoDB" id="9801445at2"/>
<name>A0A1S1PGU6_9ACTN</name>
<evidence type="ECO:0000256" key="5">
    <source>
        <dbReference type="ARBA" id="ARBA00024029"/>
    </source>
</evidence>
<keyword evidence="8" id="KW-1185">Reference proteome</keyword>
<dbReference type="EMBL" id="MAXA01000282">
    <property type="protein sequence ID" value="OHV19254.1"/>
    <property type="molecule type" value="Genomic_DNA"/>
</dbReference>
<dbReference type="InterPro" id="IPR023871">
    <property type="entry name" value="MftE"/>
</dbReference>
<feature type="region of interest" description="Disordered" evidence="6">
    <location>
        <begin position="1"/>
        <end position="22"/>
    </location>
</feature>
<evidence type="ECO:0000256" key="3">
    <source>
        <dbReference type="ARBA" id="ARBA00022801"/>
    </source>
</evidence>
<dbReference type="NCBIfam" id="TIGR03964">
    <property type="entry name" value="mycofact_creat"/>
    <property type="match status" value="1"/>
</dbReference>
<dbReference type="GO" id="GO:0016811">
    <property type="term" value="F:hydrolase activity, acting on carbon-nitrogen (but not peptide) bonds, in linear amides"/>
    <property type="evidence" value="ECO:0007669"/>
    <property type="project" value="TreeGrafter"/>
</dbReference>
<dbReference type="PANTHER" id="PTHR35005:SF1">
    <property type="entry name" value="2-AMINO-5-FORMYLAMINO-6-RIBOSYLAMINOPYRIMIDIN-4(3H)-ONE 5'-MONOPHOSPHATE DEFORMYLASE"/>
    <property type="match status" value="1"/>
</dbReference>
<sequence>MTTGAGRTDTGRAGAARTDAGRTGLSGQAWTDIAGRPLVLVPVGSCEQHGPHLPLVTDTTIAVAVAEGAAQLLLRRRPAEPVLVAPPLTYTASGEHQSFAGTISIGGPVLHLVLVELIRSMSTWSGPVVFVNAHGGNLRGLTEAVTQLREERHDVAWVPCEADAADAHAGFTETSLMLHLAPDQVDMTRAAAGNTTSLDELLPALVTGGVAAVAPSGVLGDPTAATAQEGEHILRRMVDNVCELIHSGEAASDGRLRPPLPAAPRL</sequence>
<gene>
    <name evidence="7" type="ORF">BBK14_29395</name>
</gene>
<dbReference type="Pfam" id="PF02633">
    <property type="entry name" value="Creatininase"/>
    <property type="match status" value="1"/>
</dbReference>
<dbReference type="InterPro" id="IPR024087">
    <property type="entry name" value="Creatininase-like_sf"/>
</dbReference>
<reference evidence="8" key="1">
    <citation type="submission" date="2016-07" db="EMBL/GenBank/DDBJ databases">
        <title>Frankia sp. NRRL B-16219 Genome sequencing.</title>
        <authorList>
            <person name="Ghodhbane-Gtari F."/>
            <person name="Swanson E."/>
            <person name="Gueddou A."/>
            <person name="Louati M."/>
            <person name="Nouioui I."/>
            <person name="Hezbri K."/>
            <person name="Abebe-Akele F."/>
            <person name="Simpson S."/>
            <person name="Morris K."/>
            <person name="Thomas K."/>
            <person name="Gtari M."/>
            <person name="Tisa L.S."/>
        </authorList>
    </citation>
    <scope>NUCLEOTIDE SEQUENCE [LARGE SCALE GENOMIC DNA]</scope>
    <source>
        <strain evidence="8">NRRL B-16219</strain>
    </source>
</reference>
<comment type="cofactor">
    <cofactor evidence="1">
        <name>Zn(2+)</name>
        <dbReference type="ChEBI" id="CHEBI:29105"/>
    </cofactor>
</comment>
<organism evidence="7 8">
    <name type="scientific">Parafrankia soli</name>
    <dbReference type="NCBI Taxonomy" id="2599596"/>
    <lineage>
        <taxon>Bacteria</taxon>
        <taxon>Bacillati</taxon>
        <taxon>Actinomycetota</taxon>
        <taxon>Actinomycetes</taxon>
        <taxon>Frankiales</taxon>
        <taxon>Frankiaceae</taxon>
        <taxon>Parafrankia</taxon>
    </lineage>
</organism>
<evidence type="ECO:0000313" key="8">
    <source>
        <dbReference type="Proteomes" id="UP000179769"/>
    </source>
</evidence>
<dbReference type="Proteomes" id="UP000179769">
    <property type="component" value="Unassembled WGS sequence"/>
</dbReference>
<evidence type="ECO:0000256" key="4">
    <source>
        <dbReference type="ARBA" id="ARBA00022833"/>
    </source>
</evidence>
<dbReference type="PANTHER" id="PTHR35005">
    <property type="entry name" value="3-DEHYDRO-SCYLLO-INOSOSE HYDROLASE"/>
    <property type="match status" value="1"/>
</dbReference>
<comment type="caution">
    <text evidence="7">The sequence shown here is derived from an EMBL/GenBank/DDBJ whole genome shotgun (WGS) entry which is preliminary data.</text>
</comment>
<dbReference type="GO" id="GO:0046872">
    <property type="term" value="F:metal ion binding"/>
    <property type="evidence" value="ECO:0007669"/>
    <property type="project" value="UniProtKB-KW"/>
</dbReference>
<protein>
    <submittedName>
        <fullName evidence="7">Mycofactocin system creatininase family protein</fullName>
    </submittedName>
</protein>
<keyword evidence="4" id="KW-0862">Zinc</keyword>
<dbReference type="InterPro" id="IPR003785">
    <property type="entry name" value="Creatininase/forma_Hydrolase"/>
</dbReference>
<keyword evidence="2" id="KW-0479">Metal-binding</keyword>
<dbReference type="SUPFAM" id="SSF102215">
    <property type="entry name" value="Creatininase"/>
    <property type="match status" value="1"/>
</dbReference>
<proteinExistence type="inferred from homology"/>
<dbReference type="AlphaFoldDB" id="A0A1S1PGU6"/>